<proteinExistence type="predicted"/>
<dbReference type="AlphaFoldDB" id="A0A8I6TMN1"/>
<protein>
    <submittedName>
        <fullName evidence="2">Uncharacterized protein</fullName>
    </submittedName>
</protein>
<dbReference type="EnsemblMetazoa" id="XM_014386939.2">
    <property type="protein sequence ID" value="XP_014242425.1"/>
    <property type="gene ID" value="LOC106662701"/>
</dbReference>
<keyword evidence="3" id="KW-1185">Reference proteome</keyword>
<organism evidence="2 3">
    <name type="scientific">Cimex lectularius</name>
    <name type="common">Bed bug</name>
    <name type="synonym">Acanthia lectularia</name>
    <dbReference type="NCBI Taxonomy" id="79782"/>
    <lineage>
        <taxon>Eukaryota</taxon>
        <taxon>Metazoa</taxon>
        <taxon>Ecdysozoa</taxon>
        <taxon>Arthropoda</taxon>
        <taxon>Hexapoda</taxon>
        <taxon>Insecta</taxon>
        <taxon>Pterygota</taxon>
        <taxon>Neoptera</taxon>
        <taxon>Paraneoptera</taxon>
        <taxon>Hemiptera</taxon>
        <taxon>Heteroptera</taxon>
        <taxon>Panheteroptera</taxon>
        <taxon>Cimicomorpha</taxon>
        <taxon>Cimicidae</taxon>
        <taxon>Cimex</taxon>
    </lineage>
</organism>
<feature type="compositionally biased region" description="Acidic residues" evidence="1">
    <location>
        <begin position="84"/>
        <end position="95"/>
    </location>
</feature>
<dbReference type="RefSeq" id="XP_014242425.1">
    <property type="nucleotide sequence ID" value="XM_014386939.2"/>
</dbReference>
<evidence type="ECO:0000313" key="2">
    <source>
        <dbReference type="EnsemblMetazoa" id="XP_024084592.1"/>
    </source>
</evidence>
<dbReference type="EnsemblMetazoa" id="XM_024228824.1">
    <property type="protein sequence ID" value="XP_024084592.1"/>
    <property type="gene ID" value="LOC106662701"/>
</dbReference>
<dbReference type="GeneID" id="106662701"/>
<evidence type="ECO:0000256" key="1">
    <source>
        <dbReference type="SAM" id="MobiDB-lite"/>
    </source>
</evidence>
<accession>A0A8I6TMN1</accession>
<evidence type="ECO:0000313" key="3">
    <source>
        <dbReference type="Proteomes" id="UP000494040"/>
    </source>
</evidence>
<dbReference type="Proteomes" id="UP000494040">
    <property type="component" value="Unassembled WGS sequence"/>
</dbReference>
<feature type="region of interest" description="Disordered" evidence="1">
    <location>
        <begin position="83"/>
        <end position="110"/>
    </location>
</feature>
<name>A0A8I6TMN1_CIMLE</name>
<dbReference type="RefSeq" id="XP_024084592.1">
    <property type="nucleotide sequence ID" value="XM_024228824.1"/>
</dbReference>
<sequence>MAEHYRKNASTIPSKNYKMDLPYGGRYLRPRGLIPLDLPDDSRDPKLFVDAYIETNGSLFSPDDLLKMEWDVEQYVGFLLQTTDADDGETAEDDSALEHRSDDECDPASEDGYHELMQKFKTCQEIRFRNERLPDIQTEVKRERRSRRAAKVCRLPVQEYKSVLEKFNFMLSDEEIAHDLAIVKNALDETEEEDQ</sequence>
<reference evidence="2" key="1">
    <citation type="submission" date="2022-01" db="UniProtKB">
        <authorList>
            <consortium name="EnsemblMetazoa"/>
        </authorList>
    </citation>
    <scope>IDENTIFICATION</scope>
</reference>
<dbReference type="KEGG" id="clec:106662701"/>